<dbReference type="EMBL" id="CP121261">
    <property type="protein sequence ID" value="WFP06208.1"/>
    <property type="molecule type" value="Genomic_DNA"/>
</dbReference>
<accession>A0ABY8GN12</accession>
<dbReference type="NCBIfam" id="NF004394">
    <property type="entry name" value="PRK05751.1-5"/>
    <property type="match status" value="1"/>
</dbReference>
<comment type="similarity">
    <text evidence="1 6">Belongs to the SecB family.</text>
</comment>
<keyword evidence="4 6" id="KW-0811">Translocation</keyword>
<evidence type="ECO:0000256" key="5">
    <source>
        <dbReference type="ARBA" id="ARBA00023186"/>
    </source>
</evidence>
<evidence type="ECO:0000256" key="1">
    <source>
        <dbReference type="ARBA" id="ARBA00009990"/>
    </source>
</evidence>
<keyword evidence="6" id="KW-0963">Cytoplasm</keyword>
<comment type="function">
    <text evidence="6">One of the proteins required for the normal export of preproteins out of the cell cytoplasm. It is a molecular chaperone that binds to a subset of precursor proteins, maintaining them in a translocation-competent state. It also specifically binds to its receptor SecA.</text>
</comment>
<name>A0ABY8GN12_9BURK</name>
<evidence type="ECO:0000313" key="9">
    <source>
        <dbReference type="Proteomes" id="UP001214170"/>
    </source>
</evidence>
<evidence type="ECO:0000313" key="8">
    <source>
        <dbReference type="EMBL" id="WFP06208.1"/>
    </source>
</evidence>
<gene>
    <name evidence="6 8" type="primary">secB</name>
    <name evidence="8" type="ORF">P8T11_17935</name>
</gene>
<sequence length="181" mass="19701">MADQDQNTQQEGSNDAPSFNLQRVYLKDLSLEMPNAPHVFLEQEAPQVEVSITVGGQRLADTVFETTVTVTVTTRINDKVVYLVEGTQAGIFEAANIPEEQLDPLLGIVCPTMLYPYLRANVADAITRTSMPPLHLTEVNFQALYEQRLAELQQQQGAANGNGNTNGSDSGIILPAGATRQ</sequence>
<dbReference type="PANTHER" id="PTHR36918">
    <property type="match status" value="1"/>
</dbReference>
<evidence type="ECO:0000256" key="2">
    <source>
        <dbReference type="ARBA" id="ARBA00022448"/>
    </source>
</evidence>
<evidence type="ECO:0000256" key="7">
    <source>
        <dbReference type="SAM" id="MobiDB-lite"/>
    </source>
</evidence>
<evidence type="ECO:0000256" key="3">
    <source>
        <dbReference type="ARBA" id="ARBA00022927"/>
    </source>
</evidence>
<feature type="region of interest" description="Disordered" evidence="7">
    <location>
        <begin position="156"/>
        <end position="181"/>
    </location>
</feature>
<protein>
    <recommendedName>
        <fullName evidence="6">Protein-export protein SecB</fullName>
    </recommendedName>
</protein>
<feature type="compositionally biased region" description="Low complexity" evidence="7">
    <location>
        <begin position="156"/>
        <end position="167"/>
    </location>
</feature>
<dbReference type="NCBIfam" id="TIGR00809">
    <property type="entry name" value="secB"/>
    <property type="match status" value="1"/>
</dbReference>
<reference evidence="8 9" key="1">
    <citation type="submission" date="2023-03" db="EMBL/GenBank/DDBJ databases">
        <title>Achromobacter spanius LIG8.</title>
        <authorList>
            <person name="Shrestha S."/>
        </authorList>
    </citation>
    <scope>NUCLEOTIDE SEQUENCE [LARGE SCALE GENOMIC DNA]</scope>
    <source>
        <strain evidence="8 9">LIG8</strain>
    </source>
</reference>
<dbReference type="HAMAP" id="MF_00821">
    <property type="entry name" value="SecB"/>
    <property type="match status" value="1"/>
</dbReference>
<comment type="subunit">
    <text evidence="6">Homotetramer, a dimer of dimers. One homotetramer interacts with 1 SecA dimer.</text>
</comment>
<dbReference type="Proteomes" id="UP001214170">
    <property type="component" value="Chromosome"/>
</dbReference>
<dbReference type="PRINTS" id="PR01594">
    <property type="entry name" value="SECBCHAPRONE"/>
</dbReference>
<dbReference type="Gene3D" id="3.10.420.10">
    <property type="entry name" value="SecB-like"/>
    <property type="match status" value="1"/>
</dbReference>
<dbReference type="InterPro" id="IPR035958">
    <property type="entry name" value="SecB-like_sf"/>
</dbReference>
<dbReference type="PANTHER" id="PTHR36918:SF1">
    <property type="entry name" value="PROTEIN-EXPORT PROTEIN SECB"/>
    <property type="match status" value="1"/>
</dbReference>
<dbReference type="Pfam" id="PF02556">
    <property type="entry name" value="SecB"/>
    <property type="match status" value="1"/>
</dbReference>
<keyword evidence="3 6" id="KW-0653">Protein transport</keyword>
<dbReference type="InterPro" id="IPR003708">
    <property type="entry name" value="SecB"/>
</dbReference>
<keyword evidence="2 6" id="KW-0813">Transport</keyword>
<evidence type="ECO:0000256" key="6">
    <source>
        <dbReference type="HAMAP-Rule" id="MF_00821"/>
    </source>
</evidence>
<dbReference type="SUPFAM" id="SSF54611">
    <property type="entry name" value="SecB-like"/>
    <property type="match status" value="1"/>
</dbReference>
<dbReference type="RefSeq" id="WP_268080709.1">
    <property type="nucleotide sequence ID" value="NZ_CP106885.1"/>
</dbReference>
<organism evidence="8 9">
    <name type="scientific">Achromobacter spanius</name>
    <dbReference type="NCBI Taxonomy" id="217203"/>
    <lineage>
        <taxon>Bacteria</taxon>
        <taxon>Pseudomonadati</taxon>
        <taxon>Pseudomonadota</taxon>
        <taxon>Betaproteobacteria</taxon>
        <taxon>Burkholderiales</taxon>
        <taxon>Alcaligenaceae</taxon>
        <taxon>Achromobacter</taxon>
    </lineage>
</organism>
<keyword evidence="9" id="KW-1185">Reference proteome</keyword>
<comment type="subcellular location">
    <subcellularLocation>
        <location evidence="6">Cytoplasm</location>
    </subcellularLocation>
</comment>
<proteinExistence type="inferred from homology"/>
<keyword evidence="5 6" id="KW-0143">Chaperone</keyword>
<evidence type="ECO:0000256" key="4">
    <source>
        <dbReference type="ARBA" id="ARBA00023010"/>
    </source>
</evidence>